<feature type="domain" description="Gfo/Idh/MocA-like oxidoreductase N-terminal" evidence="6">
    <location>
        <begin position="4"/>
        <end position="125"/>
    </location>
</feature>
<evidence type="ECO:0000256" key="4">
    <source>
        <dbReference type="ARBA" id="ARBA00023027"/>
    </source>
</evidence>
<dbReference type="Pfam" id="PF01408">
    <property type="entry name" value="GFO_IDH_MocA"/>
    <property type="match status" value="1"/>
</dbReference>
<dbReference type="SUPFAM" id="SSF51735">
    <property type="entry name" value="NAD(P)-binding Rossmann-fold domains"/>
    <property type="match status" value="1"/>
</dbReference>
<dbReference type="Proteomes" id="UP000260812">
    <property type="component" value="Unassembled WGS sequence"/>
</dbReference>
<dbReference type="PANTHER" id="PTHR43818">
    <property type="entry name" value="BCDNA.GH03377"/>
    <property type="match status" value="1"/>
</dbReference>
<dbReference type="AlphaFoldDB" id="A0A3E3I8T5"/>
<sequence length="403" mass="45098">MEKLRVGVIGLGSRGHGLMKEVILQMPMVEVTAVCDAYADRAEEGGRLTREMCGRLPAVTTDYREVLRREDVDAVVISCAWESHIPVAVEALRAGKAVGMEVGGAYSVKQCWDLVDAYEQTGTPFMFLENCCYGRRELMALNMVKQGLFGEVVHCRGGYMHDLRTEVGTGCEMRHYRLRNYIHRNAENYPTHELGPIAKILGINSGNRMLTLTSMASKAVGMHAYAAERNPENKSLVNTRFAQGDVVNTIIKCAGGETILLTLNTTLPRFYSRDFTVCGTKGMYEEENDTVFLDQKYSEEDEFAFSKYWGNAKEYEKEYDHPIWKSFLNDGVTGGHGGMDWLVFKAFFESVLEKRPCPIDVYDAAAWMSISALTEESIALGGQPVAIPDFTNGMWMSREETAL</sequence>
<evidence type="ECO:0000259" key="7">
    <source>
        <dbReference type="Pfam" id="PF21252"/>
    </source>
</evidence>
<dbReference type="GO" id="GO:0000166">
    <property type="term" value="F:nucleotide binding"/>
    <property type="evidence" value="ECO:0007669"/>
    <property type="project" value="InterPro"/>
</dbReference>
<evidence type="ECO:0000256" key="2">
    <source>
        <dbReference type="ARBA" id="ARBA00009329"/>
    </source>
</evidence>
<dbReference type="InterPro" id="IPR036291">
    <property type="entry name" value="NAD(P)-bd_dom_sf"/>
</dbReference>
<gene>
    <name evidence="8" type="ORF">DXC51_05685</name>
</gene>
<proteinExistence type="inferred from homology"/>
<comment type="caution">
    <text evidence="8">The sequence shown here is derived from an EMBL/GenBank/DDBJ whole genome shotgun (WGS) entry which is preliminary data.</text>
</comment>
<dbReference type="GeneID" id="97986385"/>
<dbReference type="Pfam" id="PF21252">
    <property type="entry name" value="Glyco_hydro_109_C"/>
    <property type="match status" value="1"/>
</dbReference>
<dbReference type="InterPro" id="IPR050463">
    <property type="entry name" value="Gfo/Idh/MocA_oxidrdct_glycsds"/>
</dbReference>
<comment type="cofactor">
    <cofactor evidence="1">
        <name>NAD(+)</name>
        <dbReference type="ChEBI" id="CHEBI:57540"/>
    </cofactor>
</comment>
<dbReference type="EMBL" id="QVLV01000003">
    <property type="protein sequence ID" value="RGE63451.1"/>
    <property type="molecule type" value="Genomic_DNA"/>
</dbReference>
<evidence type="ECO:0000256" key="1">
    <source>
        <dbReference type="ARBA" id="ARBA00001911"/>
    </source>
</evidence>
<dbReference type="GO" id="GO:0016798">
    <property type="term" value="F:hydrolase activity, acting on glycosyl bonds"/>
    <property type="evidence" value="ECO:0007669"/>
    <property type="project" value="UniProtKB-KW"/>
</dbReference>
<dbReference type="InterPro" id="IPR049303">
    <property type="entry name" value="Glyco_hydro_109_C"/>
</dbReference>
<evidence type="ECO:0000313" key="9">
    <source>
        <dbReference type="Proteomes" id="UP000260812"/>
    </source>
</evidence>
<organism evidence="8 9">
    <name type="scientific">Eisenbergiella massiliensis</name>
    <dbReference type="NCBI Taxonomy" id="1720294"/>
    <lineage>
        <taxon>Bacteria</taxon>
        <taxon>Bacillati</taxon>
        <taxon>Bacillota</taxon>
        <taxon>Clostridia</taxon>
        <taxon>Lachnospirales</taxon>
        <taxon>Lachnospiraceae</taxon>
        <taxon>Eisenbergiella</taxon>
    </lineage>
</organism>
<accession>A0A3E3I8T5</accession>
<dbReference type="PANTHER" id="PTHR43818:SF1">
    <property type="entry name" value="GLYCOSYL HYDROLASE FAMILY 109 PROTEIN"/>
    <property type="match status" value="1"/>
</dbReference>
<reference evidence="8 9" key="1">
    <citation type="submission" date="2018-08" db="EMBL/GenBank/DDBJ databases">
        <title>A genome reference for cultivated species of the human gut microbiota.</title>
        <authorList>
            <person name="Zou Y."/>
            <person name="Xue W."/>
            <person name="Luo G."/>
        </authorList>
    </citation>
    <scope>NUCLEOTIDE SEQUENCE [LARGE SCALE GENOMIC DNA]</scope>
    <source>
        <strain evidence="8 9">TF05-5AC</strain>
    </source>
</reference>
<feature type="domain" description="Glycosyl hydrolase 109 C-terminal" evidence="7">
    <location>
        <begin position="138"/>
        <end position="302"/>
    </location>
</feature>
<evidence type="ECO:0000256" key="3">
    <source>
        <dbReference type="ARBA" id="ARBA00022801"/>
    </source>
</evidence>
<dbReference type="RefSeq" id="WP_117544069.1">
    <property type="nucleotide sequence ID" value="NZ_JBKUNB010000001.1"/>
</dbReference>
<dbReference type="InterPro" id="IPR000683">
    <property type="entry name" value="Gfo/Idh/MocA-like_OxRdtase_N"/>
</dbReference>
<name>A0A3E3I8T5_9FIRM</name>
<comment type="similarity">
    <text evidence="2">Belongs to the Gfo/Idh/MocA family. Glycosyl hydrolase 109 subfamily.</text>
</comment>
<dbReference type="Gene3D" id="3.40.50.720">
    <property type="entry name" value="NAD(P)-binding Rossmann-like Domain"/>
    <property type="match status" value="1"/>
</dbReference>
<keyword evidence="5" id="KW-0326">Glycosidase</keyword>
<dbReference type="Gene3D" id="3.30.360.10">
    <property type="entry name" value="Dihydrodipicolinate Reductase, domain 2"/>
    <property type="match status" value="1"/>
</dbReference>
<evidence type="ECO:0000313" key="8">
    <source>
        <dbReference type="EMBL" id="RGE63451.1"/>
    </source>
</evidence>
<keyword evidence="4" id="KW-0520">NAD</keyword>
<protein>
    <submittedName>
        <fullName evidence="8">Gfo/Idh/MocA family oxidoreductase</fullName>
    </submittedName>
</protein>
<evidence type="ECO:0000259" key="6">
    <source>
        <dbReference type="Pfam" id="PF01408"/>
    </source>
</evidence>
<evidence type="ECO:0000256" key="5">
    <source>
        <dbReference type="ARBA" id="ARBA00023295"/>
    </source>
</evidence>
<keyword evidence="9" id="KW-1185">Reference proteome</keyword>
<keyword evidence="3" id="KW-0378">Hydrolase</keyword>